<evidence type="ECO:0000313" key="2">
    <source>
        <dbReference type="Proteomes" id="UP000464374"/>
    </source>
</evidence>
<dbReference type="AlphaFoldDB" id="A0A6P1Y011"/>
<dbReference type="KEGG" id="trz:GWP43_05760"/>
<evidence type="ECO:0000313" key="1">
    <source>
        <dbReference type="EMBL" id="QHX43031.1"/>
    </source>
</evidence>
<dbReference type="EMBL" id="CP048020">
    <property type="protein sequence ID" value="QHX43031.1"/>
    <property type="molecule type" value="Genomic_DNA"/>
</dbReference>
<name>A0A6P1Y011_9SPIR</name>
<proteinExistence type="predicted"/>
<dbReference type="RefSeq" id="WP_162663365.1">
    <property type="nucleotide sequence ID" value="NZ_CP048020.1"/>
</dbReference>
<sequence>MYDFLILRDNMIKMESPYAFAFLAQQPTDFLVILLNVRVAALRALIDSFVFRLEG</sequence>
<protein>
    <submittedName>
        <fullName evidence="1">Uncharacterized protein</fullName>
    </submittedName>
</protein>
<gene>
    <name evidence="1" type="ORF">GWP43_05760</name>
</gene>
<organism evidence="1 2">
    <name type="scientific">Treponema vincentii</name>
    <dbReference type="NCBI Taxonomy" id="69710"/>
    <lineage>
        <taxon>Bacteria</taxon>
        <taxon>Pseudomonadati</taxon>
        <taxon>Spirochaetota</taxon>
        <taxon>Spirochaetia</taxon>
        <taxon>Spirochaetales</taxon>
        <taxon>Treponemataceae</taxon>
        <taxon>Treponema</taxon>
    </lineage>
</organism>
<reference evidence="1 2" key="1">
    <citation type="submission" date="2020-01" db="EMBL/GenBank/DDBJ databases">
        <title>Complete genome sequence of a human oral phylogroup 1 Treponema sp. strain ATCC 700766, originally isolated from periodontitis dental plaque.</title>
        <authorList>
            <person name="Chan Y."/>
            <person name="Huo Y.-B."/>
            <person name="Yu X.-L."/>
            <person name="Zeng H."/>
            <person name="Leung W.-K."/>
            <person name="Watt R.M."/>
        </authorList>
    </citation>
    <scope>NUCLEOTIDE SEQUENCE [LARGE SCALE GENOMIC DNA]</scope>
    <source>
        <strain evidence="1 2">OMZ 804</strain>
    </source>
</reference>
<accession>A0A6P1Y011</accession>
<dbReference type="Proteomes" id="UP000464374">
    <property type="component" value="Chromosome"/>
</dbReference>